<evidence type="ECO:0000313" key="1">
    <source>
        <dbReference type="EMBL" id="KAK7251016.1"/>
    </source>
</evidence>
<sequence length="81" mass="9035">MPIISKHAIIQSMLCQSKPVTRSSYLYMKSPHSLIFPSQYSSSVRDHTSSSSFTFSSFNILPSFQEDTIASHLSFCSLGLI</sequence>
<proteinExistence type="predicted"/>
<name>A0AAN9HQY7_CROPI</name>
<evidence type="ECO:0000313" key="2">
    <source>
        <dbReference type="Proteomes" id="UP001372338"/>
    </source>
</evidence>
<protein>
    <submittedName>
        <fullName evidence="1">Uncharacterized protein</fullName>
    </submittedName>
</protein>
<dbReference type="EMBL" id="JAYWIO010000007">
    <property type="protein sequence ID" value="KAK7251016.1"/>
    <property type="molecule type" value="Genomic_DNA"/>
</dbReference>
<dbReference type="AlphaFoldDB" id="A0AAN9HQY7"/>
<organism evidence="1 2">
    <name type="scientific">Crotalaria pallida</name>
    <name type="common">Smooth rattlebox</name>
    <name type="synonym">Crotalaria striata</name>
    <dbReference type="NCBI Taxonomy" id="3830"/>
    <lineage>
        <taxon>Eukaryota</taxon>
        <taxon>Viridiplantae</taxon>
        <taxon>Streptophyta</taxon>
        <taxon>Embryophyta</taxon>
        <taxon>Tracheophyta</taxon>
        <taxon>Spermatophyta</taxon>
        <taxon>Magnoliopsida</taxon>
        <taxon>eudicotyledons</taxon>
        <taxon>Gunneridae</taxon>
        <taxon>Pentapetalae</taxon>
        <taxon>rosids</taxon>
        <taxon>fabids</taxon>
        <taxon>Fabales</taxon>
        <taxon>Fabaceae</taxon>
        <taxon>Papilionoideae</taxon>
        <taxon>50 kb inversion clade</taxon>
        <taxon>genistoids sensu lato</taxon>
        <taxon>core genistoids</taxon>
        <taxon>Crotalarieae</taxon>
        <taxon>Crotalaria</taxon>
    </lineage>
</organism>
<dbReference type="Proteomes" id="UP001372338">
    <property type="component" value="Unassembled WGS sequence"/>
</dbReference>
<keyword evidence="2" id="KW-1185">Reference proteome</keyword>
<accession>A0AAN9HQY7</accession>
<comment type="caution">
    <text evidence="1">The sequence shown here is derived from an EMBL/GenBank/DDBJ whole genome shotgun (WGS) entry which is preliminary data.</text>
</comment>
<reference evidence="1 2" key="1">
    <citation type="submission" date="2024-01" db="EMBL/GenBank/DDBJ databases">
        <title>The genomes of 5 underutilized Papilionoideae crops provide insights into root nodulation and disease resistanc.</title>
        <authorList>
            <person name="Yuan L."/>
        </authorList>
    </citation>
    <scope>NUCLEOTIDE SEQUENCE [LARGE SCALE GENOMIC DNA]</scope>
    <source>
        <strain evidence="1">ZHUSHIDOU_FW_LH</strain>
        <tissue evidence="1">Leaf</tissue>
    </source>
</reference>
<gene>
    <name evidence="1" type="ORF">RIF29_33875</name>
</gene>